<dbReference type="RefSeq" id="WP_235804494.1">
    <property type="nucleotide sequence ID" value="NZ_AYYP01000015.1"/>
</dbReference>
<keyword evidence="1" id="KW-0812">Transmembrane</keyword>
<protein>
    <submittedName>
        <fullName evidence="2">Uncharacterized protein</fullName>
    </submittedName>
</protein>
<dbReference type="AlphaFoldDB" id="A0A0R2ADB8"/>
<proteinExistence type="predicted"/>
<dbReference type="EMBL" id="AYYP01000015">
    <property type="protein sequence ID" value="KRM65409.1"/>
    <property type="molecule type" value="Genomic_DNA"/>
</dbReference>
<reference evidence="2 3" key="1">
    <citation type="journal article" date="2015" name="Genome Announc.">
        <title>Expanding the biotechnology potential of lactobacilli through comparative genomics of 213 strains and associated genera.</title>
        <authorList>
            <person name="Sun Z."/>
            <person name="Harris H.M."/>
            <person name="McCann A."/>
            <person name="Guo C."/>
            <person name="Argimon S."/>
            <person name="Zhang W."/>
            <person name="Yang X."/>
            <person name="Jeffery I.B."/>
            <person name="Cooney J.C."/>
            <person name="Kagawa T.F."/>
            <person name="Liu W."/>
            <person name="Song Y."/>
            <person name="Salvetti E."/>
            <person name="Wrobel A."/>
            <person name="Rasinkangas P."/>
            <person name="Parkhill J."/>
            <person name="Rea M.C."/>
            <person name="O'Sullivan O."/>
            <person name="Ritari J."/>
            <person name="Douillard F.P."/>
            <person name="Paul Ross R."/>
            <person name="Yang R."/>
            <person name="Briner A.E."/>
            <person name="Felis G.E."/>
            <person name="de Vos W.M."/>
            <person name="Barrangou R."/>
            <person name="Klaenhammer T.R."/>
            <person name="Caufield P.W."/>
            <person name="Cui Y."/>
            <person name="Zhang H."/>
            <person name="O'Toole P.W."/>
        </authorList>
    </citation>
    <scope>NUCLEOTIDE SEQUENCE [LARGE SCALE GENOMIC DNA]</scope>
    <source>
        <strain evidence="2 3">DSM 20509</strain>
    </source>
</reference>
<dbReference type="PATRIC" id="fig|1423718.3.peg.1438"/>
<feature type="transmembrane region" description="Helical" evidence="1">
    <location>
        <begin position="6"/>
        <end position="27"/>
    </location>
</feature>
<gene>
    <name evidence="2" type="ORF">FC14_GL001377</name>
</gene>
<feature type="transmembrane region" description="Helical" evidence="1">
    <location>
        <begin position="47"/>
        <end position="66"/>
    </location>
</feature>
<organism evidence="2 3">
    <name type="scientific">Ligilactobacillus agilis DSM 20509</name>
    <dbReference type="NCBI Taxonomy" id="1423718"/>
    <lineage>
        <taxon>Bacteria</taxon>
        <taxon>Bacillati</taxon>
        <taxon>Bacillota</taxon>
        <taxon>Bacilli</taxon>
        <taxon>Lactobacillales</taxon>
        <taxon>Lactobacillaceae</taxon>
        <taxon>Ligilactobacillus</taxon>
    </lineage>
</organism>
<accession>A0A0R2ADB8</accession>
<sequence>MKYLFLSLRLLAYLLTGCLAFLTILIYRRELDFTDLSYHFRLSQLYFGFNLLLLPWFRLLHPLVFISQPENFKSYKTRALDFYHQDLAAHSKQKKWSSDGVNVNPYEYLSPYTMSYDNALNWAYNLCKALLMSILFLLAGPCFWLYHYSKRKLASPKH</sequence>
<evidence type="ECO:0000313" key="2">
    <source>
        <dbReference type="EMBL" id="KRM65409.1"/>
    </source>
</evidence>
<evidence type="ECO:0000313" key="3">
    <source>
        <dbReference type="Proteomes" id="UP000051008"/>
    </source>
</evidence>
<feature type="transmembrane region" description="Helical" evidence="1">
    <location>
        <begin position="122"/>
        <end position="146"/>
    </location>
</feature>
<keyword evidence="1" id="KW-0472">Membrane</keyword>
<evidence type="ECO:0000256" key="1">
    <source>
        <dbReference type="SAM" id="Phobius"/>
    </source>
</evidence>
<keyword evidence="3" id="KW-1185">Reference proteome</keyword>
<keyword evidence="1" id="KW-1133">Transmembrane helix</keyword>
<comment type="caution">
    <text evidence="2">The sequence shown here is derived from an EMBL/GenBank/DDBJ whole genome shotgun (WGS) entry which is preliminary data.</text>
</comment>
<name>A0A0R2ADB8_9LACO</name>
<dbReference type="Proteomes" id="UP000051008">
    <property type="component" value="Unassembled WGS sequence"/>
</dbReference>